<evidence type="ECO:0000313" key="2">
    <source>
        <dbReference type="Proteomes" id="UP000596276"/>
    </source>
</evidence>
<sequence length="196" mass="22056">MPVVLRSRPPTVLQCTSAVVWEGGYILGAATSRYNAERMTTVSWLAVLNRARFLECLSQTETQGLCQSSRKDYFVNVVYSGFILQQYIRSLTASRYVPYKPSRFSCDKHERCLHKLGADIAVLEHIHNPIALGIDPVLLLDAQRVRAANKEGHTGTEHNRYTSWVGHFGQGGTFTSPMDDISSFADRRKLFNSTDQ</sequence>
<proteinExistence type="predicted"/>
<keyword evidence="2" id="KW-1185">Reference proteome</keyword>
<dbReference type="VEuPathDB" id="FungiDB:F9C07_12659"/>
<dbReference type="Proteomes" id="UP000596276">
    <property type="component" value="Chromosome 8"/>
</dbReference>
<reference evidence="2" key="1">
    <citation type="journal article" date="2021" name="G3 (Bethesda)">
        <title>Chromosome assembled and annotated genome sequence of Aspergillus flavus NRRL 3357.</title>
        <authorList>
            <person name="Skerker J.M."/>
            <person name="Pianalto K.M."/>
            <person name="Mondo S.J."/>
            <person name="Yang K."/>
            <person name="Arkin A.P."/>
            <person name="Keller N.P."/>
            <person name="Grigoriev I.V."/>
            <person name="Louise Glass N.L."/>
        </authorList>
    </citation>
    <scope>NUCLEOTIDE SEQUENCE [LARGE SCALE GENOMIC DNA]</scope>
    <source>
        <strain evidence="2">ATCC 200026 / FGSC A1120 / IAM 13836 / NRRL 3357 / JCM 12722 / SRRC 167</strain>
    </source>
</reference>
<name>A0A7U2MZN9_ASPFN</name>
<organism evidence="1 2">
    <name type="scientific">Aspergillus flavus (strain ATCC 200026 / FGSC A1120 / IAM 13836 / NRRL 3357 / JCM 12722 / SRRC 167)</name>
    <dbReference type="NCBI Taxonomy" id="332952"/>
    <lineage>
        <taxon>Eukaryota</taxon>
        <taxon>Fungi</taxon>
        <taxon>Dikarya</taxon>
        <taxon>Ascomycota</taxon>
        <taxon>Pezizomycotina</taxon>
        <taxon>Eurotiomycetes</taxon>
        <taxon>Eurotiomycetidae</taxon>
        <taxon>Eurotiales</taxon>
        <taxon>Aspergillaceae</taxon>
        <taxon>Aspergillus</taxon>
        <taxon>Aspergillus subgen. Circumdati</taxon>
    </lineage>
</organism>
<dbReference type="EMBL" id="CP044616">
    <property type="protein sequence ID" value="QRD92700.1"/>
    <property type="molecule type" value="Genomic_DNA"/>
</dbReference>
<gene>
    <name evidence="1" type="ORF">F9C07_12659</name>
</gene>
<accession>A0A7U2MZN9</accession>
<dbReference type="AlphaFoldDB" id="A0A7U2MZN9"/>
<protein>
    <submittedName>
        <fullName evidence="1">Uncharacterized protein</fullName>
    </submittedName>
</protein>
<evidence type="ECO:0000313" key="1">
    <source>
        <dbReference type="EMBL" id="QRD92700.1"/>
    </source>
</evidence>